<dbReference type="Gene3D" id="3.30.1360.60">
    <property type="entry name" value="Glucose permease domain IIB"/>
    <property type="match status" value="1"/>
</dbReference>
<dbReference type="SUPFAM" id="SSF51261">
    <property type="entry name" value="Duplicated hybrid motif"/>
    <property type="match status" value="1"/>
</dbReference>
<evidence type="ECO:0000256" key="7">
    <source>
        <dbReference type="ARBA" id="ARBA00022692"/>
    </source>
</evidence>
<comment type="caution">
    <text evidence="16">The sequence shown here is derived from an EMBL/GenBank/DDBJ whole genome shotgun (WGS) entry which is preliminary data.</text>
</comment>
<evidence type="ECO:0000259" key="14">
    <source>
        <dbReference type="PROSITE" id="PS51098"/>
    </source>
</evidence>
<evidence type="ECO:0000259" key="15">
    <source>
        <dbReference type="PROSITE" id="PS51103"/>
    </source>
</evidence>
<evidence type="ECO:0000256" key="3">
    <source>
        <dbReference type="ARBA" id="ARBA00022475"/>
    </source>
</evidence>
<evidence type="ECO:0000256" key="9">
    <source>
        <dbReference type="ARBA" id="ARBA00022989"/>
    </source>
</evidence>
<feature type="transmembrane region" description="Helical" evidence="12">
    <location>
        <begin position="261"/>
        <end position="289"/>
    </location>
</feature>
<proteinExistence type="predicted"/>
<evidence type="ECO:0000256" key="1">
    <source>
        <dbReference type="ARBA" id="ARBA00004651"/>
    </source>
</evidence>
<feature type="domain" description="PTS EIIB type-1" evidence="14">
    <location>
        <begin position="4"/>
        <end position="85"/>
    </location>
</feature>
<keyword evidence="5" id="KW-0808">Transferase</keyword>
<dbReference type="GO" id="GO:0009401">
    <property type="term" value="P:phosphoenolpyruvate-dependent sugar phosphotransferase system"/>
    <property type="evidence" value="ECO:0007669"/>
    <property type="project" value="UniProtKB-KW"/>
</dbReference>
<feature type="transmembrane region" description="Helical" evidence="12">
    <location>
        <begin position="172"/>
        <end position="190"/>
    </location>
</feature>
<dbReference type="Pfam" id="PF00358">
    <property type="entry name" value="PTS_EIIA_1"/>
    <property type="match status" value="1"/>
</dbReference>
<feature type="transmembrane region" description="Helical" evidence="12">
    <location>
        <begin position="420"/>
        <end position="442"/>
    </location>
</feature>
<evidence type="ECO:0000256" key="8">
    <source>
        <dbReference type="ARBA" id="ARBA00022777"/>
    </source>
</evidence>
<dbReference type="InterPro" id="IPR011055">
    <property type="entry name" value="Dup_hybrid_motif"/>
</dbReference>
<dbReference type="PROSITE" id="PS51093">
    <property type="entry name" value="PTS_EIIA_TYPE_1"/>
    <property type="match status" value="1"/>
</dbReference>
<dbReference type="GO" id="GO:0005886">
    <property type="term" value="C:plasma membrane"/>
    <property type="evidence" value="ECO:0007669"/>
    <property type="project" value="UniProtKB-SubCell"/>
</dbReference>
<dbReference type="InterPro" id="IPR011297">
    <property type="entry name" value="PTS_IIABC_b_glu"/>
</dbReference>
<evidence type="ECO:0000256" key="6">
    <source>
        <dbReference type="ARBA" id="ARBA00022683"/>
    </source>
</evidence>
<dbReference type="InterPro" id="IPR018113">
    <property type="entry name" value="PTrfase_EIIB_Cys"/>
</dbReference>
<protein>
    <submittedName>
        <fullName evidence="16">PTS beta-glucoside transporter subunit EIIBCA</fullName>
    </submittedName>
</protein>
<evidence type="ECO:0000256" key="11">
    <source>
        <dbReference type="PROSITE-ProRule" id="PRU00421"/>
    </source>
</evidence>
<dbReference type="InterPro" id="IPR001127">
    <property type="entry name" value="PTS_EIIA_1_perm"/>
</dbReference>
<dbReference type="GO" id="GO:0090589">
    <property type="term" value="F:protein-phosphocysteine-trehalose phosphotransferase system transporter activity"/>
    <property type="evidence" value="ECO:0007669"/>
    <property type="project" value="TreeGrafter"/>
</dbReference>
<dbReference type="Pfam" id="PF00367">
    <property type="entry name" value="PTS_EIIB"/>
    <property type="match status" value="1"/>
</dbReference>
<feature type="transmembrane region" description="Helical" evidence="12">
    <location>
        <begin position="102"/>
        <end position="130"/>
    </location>
</feature>
<dbReference type="EMBL" id="MUIZ01000002">
    <property type="protein sequence ID" value="OUK04749.1"/>
    <property type="molecule type" value="Genomic_DNA"/>
</dbReference>
<evidence type="ECO:0000256" key="5">
    <source>
        <dbReference type="ARBA" id="ARBA00022679"/>
    </source>
</evidence>
<dbReference type="PANTHER" id="PTHR30175">
    <property type="entry name" value="PHOSPHOTRANSFERASE SYSTEM TRANSPORT PROTEIN"/>
    <property type="match status" value="1"/>
</dbReference>
<dbReference type="Pfam" id="PF02378">
    <property type="entry name" value="PTS_EIIC"/>
    <property type="match status" value="1"/>
</dbReference>
<dbReference type="GO" id="GO:0015771">
    <property type="term" value="P:trehalose transport"/>
    <property type="evidence" value="ECO:0007669"/>
    <property type="project" value="TreeGrafter"/>
</dbReference>
<dbReference type="InterPro" id="IPR003352">
    <property type="entry name" value="PTS_EIIC"/>
</dbReference>
<dbReference type="GO" id="GO:0016301">
    <property type="term" value="F:kinase activity"/>
    <property type="evidence" value="ECO:0007669"/>
    <property type="project" value="UniProtKB-KW"/>
</dbReference>
<dbReference type="PROSITE" id="PS51098">
    <property type="entry name" value="PTS_EIIB_TYPE_1"/>
    <property type="match status" value="1"/>
</dbReference>
<keyword evidence="6" id="KW-0598">Phosphotransferase system</keyword>
<dbReference type="GO" id="GO:0008982">
    <property type="term" value="F:protein-N(PI)-phosphohistidine-sugar phosphotransferase activity"/>
    <property type="evidence" value="ECO:0007669"/>
    <property type="project" value="InterPro"/>
</dbReference>
<dbReference type="InterPro" id="IPR013013">
    <property type="entry name" value="PTS_EIIC_1"/>
</dbReference>
<evidence type="ECO:0000256" key="2">
    <source>
        <dbReference type="ARBA" id="ARBA00022448"/>
    </source>
</evidence>
<dbReference type="CDD" id="cd00212">
    <property type="entry name" value="PTS_IIB_glc"/>
    <property type="match status" value="1"/>
</dbReference>
<keyword evidence="7 12" id="KW-0812">Transmembrane</keyword>
<dbReference type="InterPro" id="IPR001996">
    <property type="entry name" value="PTS_IIB_1"/>
</dbReference>
<dbReference type="FunFam" id="2.70.70.10:FF:000001">
    <property type="entry name" value="PTS system glucose-specific IIA component"/>
    <property type="match status" value="1"/>
</dbReference>
<feature type="active site" description="Phosphocysteine intermediate; for EIIB activity" evidence="11">
    <location>
        <position position="26"/>
    </location>
</feature>
<keyword evidence="8" id="KW-0418">Kinase</keyword>
<gene>
    <name evidence="16" type="ORF">BZZ03_02995</name>
</gene>
<organism evidence="16 17">
    <name type="scientific">Lactococcus petauri</name>
    <dbReference type="NCBI Taxonomy" id="1940789"/>
    <lineage>
        <taxon>Bacteria</taxon>
        <taxon>Bacillati</taxon>
        <taxon>Bacillota</taxon>
        <taxon>Bacilli</taxon>
        <taxon>Lactobacillales</taxon>
        <taxon>Streptococcaceae</taxon>
        <taxon>Lactococcus</taxon>
    </lineage>
</organism>
<sequence>MDYKNTAQEIIRAIGGSENIAHLGHCSTRLRFTLIDPQKADISRLETIDGVLKVINNVQCQVVIGSEVIEVYDEILKLTGPENFSESTVVVKEKKGKRLMNFIISIFQPLIPAIAGAGILKSLLLILYALNLISNTSTFYQLFASISDATFYFLPIMIAYTTATVLKSNRMVAVAMVGVLLLPATTQLITDGVHILGLSVPVIAYNAQVFPALLVTIFIGYIEKLFNKITPKSIRIFFVPMMSLAITLPVALLLLGPFGFYVGQILATVILFIYAKIGFLAVALLAGVLPFMIATGMHKALIPYSVAILGETGHETLYLPASLAHNISESGACFGVALKTKNKDLKATALSAGISALMGITEPALYGVTLQNKKVLRSVMISGTITGAFLGLVTLKAFVLVGPGLASLTMFTDVDNGSNLWFAIIGFVLSLLLSFILVFLFWKEETTEEKIKEETRLKVTRDERNFSELLSPIKGEVVDLSEVNDVMFAEKVIGDGVAIKPLSEELKAPVSGTVTMVFDTKHAVGLKTKEGIEILVHVGIDTVQMAGVGFESFVKEGDSIREGDLLLRFDIEKIEKAGFSPNVLVVVTNSSEFNVRETNFGPVSSGERLYKVEAK</sequence>
<feature type="transmembrane region" description="Helical" evidence="12">
    <location>
        <begin position="234"/>
        <end position="255"/>
    </location>
</feature>
<dbReference type="InterPro" id="IPR050558">
    <property type="entry name" value="PTS_Sugar-Specific_Components"/>
</dbReference>
<evidence type="ECO:0000313" key="17">
    <source>
        <dbReference type="Proteomes" id="UP000194606"/>
    </source>
</evidence>
<evidence type="ECO:0000256" key="4">
    <source>
        <dbReference type="ARBA" id="ARBA00022597"/>
    </source>
</evidence>
<name>A0A252CEH2_9LACT</name>
<dbReference type="RefSeq" id="WP_086582466.1">
    <property type="nucleotide sequence ID" value="NZ_JBJFJK010000001.1"/>
</dbReference>
<evidence type="ECO:0000313" key="16">
    <source>
        <dbReference type="EMBL" id="OUK04749.1"/>
    </source>
</evidence>
<keyword evidence="2" id="KW-0813">Transport</keyword>
<reference evidence="16 17" key="1">
    <citation type="submission" date="2017-02" db="EMBL/GenBank/DDBJ databases">
        <authorList>
            <person name="Peterson S.W."/>
        </authorList>
    </citation>
    <scope>NUCLEOTIDE SEQUENCE [LARGE SCALE GENOMIC DNA]</scope>
    <source>
        <strain evidence="16">159469</strain>
    </source>
</reference>
<dbReference type="SUPFAM" id="SSF55604">
    <property type="entry name" value="Glucose permease domain IIB"/>
    <property type="match status" value="1"/>
</dbReference>
<dbReference type="Gene3D" id="2.70.70.10">
    <property type="entry name" value="Glucose Permease (Domain IIA)"/>
    <property type="match status" value="1"/>
</dbReference>
<dbReference type="PROSITE" id="PS51103">
    <property type="entry name" value="PTS_EIIC_TYPE_1"/>
    <property type="match status" value="1"/>
</dbReference>
<dbReference type="NCBIfam" id="TIGR01995">
    <property type="entry name" value="PTS-II-ABC-beta"/>
    <property type="match status" value="1"/>
</dbReference>
<feature type="transmembrane region" description="Helical" evidence="12">
    <location>
        <begin position="202"/>
        <end position="222"/>
    </location>
</feature>
<evidence type="ECO:0000259" key="13">
    <source>
        <dbReference type="PROSITE" id="PS51093"/>
    </source>
</evidence>
<dbReference type="PROSITE" id="PS00371">
    <property type="entry name" value="PTS_EIIA_TYPE_1_HIS"/>
    <property type="match status" value="1"/>
</dbReference>
<keyword evidence="10 12" id="KW-0472">Membrane</keyword>
<dbReference type="PANTHER" id="PTHR30175:SF1">
    <property type="entry name" value="PTS SYSTEM ARBUTIN-, CELLOBIOSE-, AND SALICIN-SPECIFIC EIIBC COMPONENT-RELATED"/>
    <property type="match status" value="1"/>
</dbReference>
<evidence type="ECO:0000256" key="12">
    <source>
        <dbReference type="SAM" id="Phobius"/>
    </source>
</evidence>
<feature type="domain" description="PTS EIIA type-1" evidence="13">
    <location>
        <begin position="485"/>
        <end position="589"/>
    </location>
</feature>
<evidence type="ECO:0000256" key="10">
    <source>
        <dbReference type="ARBA" id="ARBA00023136"/>
    </source>
</evidence>
<comment type="subcellular location">
    <subcellularLocation>
        <location evidence="1">Cell membrane</location>
        <topology evidence="1">Multi-pass membrane protein</topology>
    </subcellularLocation>
</comment>
<dbReference type="InterPro" id="IPR036878">
    <property type="entry name" value="Glu_permease_IIB"/>
</dbReference>
<keyword evidence="9 12" id="KW-1133">Transmembrane helix</keyword>
<dbReference type="NCBIfam" id="TIGR00830">
    <property type="entry name" value="PTBA"/>
    <property type="match status" value="1"/>
</dbReference>
<keyword evidence="4" id="KW-0762">Sugar transport</keyword>
<accession>A0A252CEH2</accession>
<keyword evidence="3" id="KW-1003">Cell membrane</keyword>
<dbReference type="Proteomes" id="UP000194606">
    <property type="component" value="Unassembled WGS sequence"/>
</dbReference>
<feature type="domain" description="PTS EIIC type-1" evidence="15">
    <location>
        <begin position="101"/>
        <end position="453"/>
    </location>
</feature>
<dbReference type="PROSITE" id="PS01035">
    <property type="entry name" value="PTS_EIIB_TYPE_1_CYS"/>
    <property type="match status" value="1"/>
</dbReference>
<feature type="transmembrane region" description="Helical" evidence="12">
    <location>
        <begin position="379"/>
        <end position="400"/>
    </location>
</feature>
<feature type="transmembrane region" description="Helical" evidence="12">
    <location>
        <begin position="142"/>
        <end position="160"/>
    </location>
</feature>
<dbReference type="AlphaFoldDB" id="A0A252CEH2"/>